<dbReference type="InterPro" id="IPR036390">
    <property type="entry name" value="WH_DNA-bd_sf"/>
</dbReference>
<dbReference type="GeneID" id="61055075"/>
<dbReference type="PANTHER" id="PTHR30537">
    <property type="entry name" value="HTH-TYPE TRANSCRIPTIONAL REGULATOR"/>
    <property type="match status" value="1"/>
</dbReference>
<evidence type="ECO:0000256" key="1">
    <source>
        <dbReference type="ARBA" id="ARBA00009437"/>
    </source>
</evidence>
<evidence type="ECO:0000313" key="7">
    <source>
        <dbReference type="Proteomes" id="UP000245631"/>
    </source>
</evidence>
<dbReference type="SUPFAM" id="SSF46785">
    <property type="entry name" value="Winged helix' DNA-binding domain"/>
    <property type="match status" value="1"/>
</dbReference>
<dbReference type="Pfam" id="PF00126">
    <property type="entry name" value="HTH_1"/>
    <property type="match status" value="1"/>
</dbReference>
<dbReference type="InterPro" id="IPR036388">
    <property type="entry name" value="WH-like_DNA-bd_sf"/>
</dbReference>
<evidence type="ECO:0000256" key="4">
    <source>
        <dbReference type="ARBA" id="ARBA00023163"/>
    </source>
</evidence>
<keyword evidence="2" id="KW-0805">Transcription regulation</keyword>
<dbReference type="PANTHER" id="PTHR30537:SF5">
    <property type="entry name" value="HTH-TYPE TRANSCRIPTIONAL ACTIVATOR TTDR-RELATED"/>
    <property type="match status" value="1"/>
</dbReference>
<dbReference type="EMBL" id="QGGH01000012">
    <property type="protein sequence ID" value="PWJ88204.1"/>
    <property type="molecule type" value="Genomic_DNA"/>
</dbReference>
<dbReference type="InterPro" id="IPR005119">
    <property type="entry name" value="LysR_subst-bd"/>
</dbReference>
<dbReference type="Pfam" id="PF03466">
    <property type="entry name" value="LysR_substrate"/>
    <property type="match status" value="1"/>
</dbReference>
<protein>
    <submittedName>
        <fullName evidence="6">LysR family transcriptional regulator</fullName>
    </submittedName>
</protein>
<organism evidence="6 7">
    <name type="scientific">Rhizobium loti</name>
    <name type="common">Mesorhizobium loti</name>
    <dbReference type="NCBI Taxonomy" id="381"/>
    <lineage>
        <taxon>Bacteria</taxon>
        <taxon>Pseudomonadati</taxon>
        <taxon>Pseudomonadota</taxon>
        <taxon>Alphaproteobacteria</taxon>
        <taxon>Hyphomicrobiales</taxon>
        <taxon>Phyllobacteriaceae</taxon>
        <taxon>Mesorhizobium</taxon>
    </lineage>
</organism>
<dbReference type="CDD" id="cd08422">
    <property type="entry name" value="PBP2_CrgA_like"/>
    <property type="match status" value="1"/>
</dbReference>
<comment type="caution">
    <text evidence="6">The sequence shown here is derived from an EMBL/GenBank/DDBJ whole genome shotgun (WGS) entry which is preliminary data.</text>
</comment>
<dbReference type="PROSITE" id="PS50931">
    <property type="entry name" value="HTH_LYSR"/>
    <property type="match status" value="1"/>
</dbReference>
<sequence length="298" mass="33759">MDMVEAMRVAVAVARHKSFSSASRDLRLSAPSVSRIVAGLEADLGVRLFNRTTRQLNLTDAGLEFVQTSLGLLEELDLMRTAVRERHETPRGQLRVSCVTAFGNECLAPAMPEFTQRFPQLSISIDFGNRLVDLIGEHFDVAIRVGPLPDSSLIAQRIFTQRIVVVASPQFCNRYGMPKTLTEVRTFPSVTQVSGEWGRTHRFFYNGEIIDFEVPQHLTMNSARAVRNACLTGWGYSLLPDFMVEKDIEENRLVRLLPDHEPTELPIFAFYAQRRHTPQKIRVFVGYLTEVFGDRDSQ</sequence>
<evidence type="ECO:0000313" key="6">
    <source>
        <dbReference type="EMBL" id="PWJ88204.1"/>
    </source>
</evidence>
<dbReference type="Proteomes" id="UP000245631">
    <property type="component" value="Unassembled WGS sequence"/>
</dbReference>
<dbReference type="GO" id="GO:0003700">
    <property type="term" value="F:DNA-binding transcription factor activity"/>
    <property type="evidence" value="ECO:0007669"/>
    <property type="project" value="InterPro"/>
</dbReference>
<dbReference type="RefSeq" id="WP_109670788.1">
    <property type="nucleotide sequence ID" value="NZ_QGGH01000012.1"/>
</dbReference>
<dbReference type="Gene3D" id="1.10.10.10">
    <property type="entry name" value="Winged helix-like DNA-binding domain superfamily/Winged helix DNA-binding domain"/>
    <property type="match status" value="1"/>
</dbReference>
<evidence type="ECO:0000259" key="5">
    <source>
        <dbReference type="PROSITE" id="PS50931"/>
    </source>
</evidence>
<proteinExistence type="inferred from homology"/>
<keyword evidence="3" id="KW-0238">DNA-binding</keyword>
<dbReference type="Gene3D" id="3.40.190.290">
    <property type="match status" value="1"/>
</dbReference>
<reference evidence="6 7" key="1">
    <citation type="submission" date="2018-05" db="EMBL/GenBank/DDBJ databases">
        <title>Genomic Encyclopedia of Type Strains, Phase IV (KMG-IV): sequencing the most valuable type-strain genomes for metagenomic binning, comparative biology and taxonomic classification.</title>
        <authorList>
            <person name="Goeker M."/>
        </authorList>
    </citation>
    <scope>NUCLEOTIDE SEQUENCE [LARGE SCALE GENOMIC DNA]</scope>
    <source>
        <strain evidence="6 7">DSM 2626</strain>
    </source>
</reference>
<feature type="domain" description="HTH lysR-type" evidence="5">
    <location>
        <begin position="1"/>
        <end position="59"/>
    </location>
</feature>
<dbReference type="AlphaFoldDB" id="A0A8E2WAA8"/>
<dbReference type="SUPFAM" id="SSF53850">
    <property type="entry name" value="Periplasmic binding protein-like II"/>
    <property type="match status" value="1"/>
</dbReference>
<dbReference type="InterPro" id="IPR000847">
    <property type="entry name" value="LysR_HTH_N"/>
</dbReference>
<accession>A0A8E2WAA8</accession>
<evidence type="ECO:0000256" key="3">
    <source>
        <dbReference type="ARBA" id="ARBA00023125"/>
    </source>
</evidence>
<evidence type="ECO:0000256" key="2">
    <source>
        <dbReference type="ARBA" id="ARBA00023015"/>
    </source>
</evidence>
<name>A0A8E2WAA8_RHILI</name>
<keyword evidence="4" id="KW-0804">Transcription</keyword>
<dbReference type="InterPro" id="IPR058163">
    <property type="entry name" value="LysR-type_TF_proteobact-type"/>
</dbReference>
<gene>
    <name evidence="6" type="ORF">C8D77_11298</name>
</gene>
<comment type="similarity">
    <text evidence="1">Belongs to the LysR transcriptional regulatory family.</text>
</comment>
<dbReference type="FunFam" id="1.10.10.10:FF:000001">
    <property type="entry name" value="LysR family transcriptional regulator"/>
    <property type="match status" value="1"/>
</dbReference>
<dbReference type="GO" id="GO:0003677">
    <property type="term" value="F:DNA binding"/>
    <property type="evidence" value="ECO:0007669"/>
    <property type="project" value="UniProtKB-KW"/>
</dbReference>